<evidence type="ECO:0000256" key="10">
    <source>
        <dbReference type="PROSITE-ProRule" id="PRU00959"/>
    </source>
</evidence>
<evidence type="ECO:0000256" key="1">
    <source>
        <dbReference type="ARBA" id="ARBA00004496"/>
    </source>
</evidence>
<keyword evidence="3 10" id="KW-0820">tRNA-binding</keyword>
<dbReference type="Pfam" id="PF01170">
    <property type="entry name" value="UPF0020"/>
    <property type="match status" value="1"/>
</dbReference>
<evidence type="ECO:0000259" key="13">
    <source>
        <dbReference type="Pfam" id="PF25904"/>
    </source>
</evidence>
<comment type="subcellular location">
    <subcellularLocation>
        <location evidence="1">Cytoplasm</location>
    </subcellularLocation>
</comment>
<keyword evidence="2" id="KW-0963">Cytoplasm</keyword>
<dbReference type="Pfam" id="PF25904">
    <property type="entry name" value="Tmrp11_N"/>
    <property type="match status" value="1"/>
</dbReference>
<dbReference type="Proteomes" id="UP000444721">
    <property type="component" value="Unassembled WGS sequence"/>
</dbReference>
<dbReference type="GO" id="GO:0160102">
    <property type="term" value="F:tRNA (guanine(10)-N2)-methyltransferase activity"/>
    <property type="evidence" value="ECO:0007669"/>
    <property type="project" value="UniProtKB-EC"/>
</dbReference>
<sequence length="536" mass="60978">MPQFLVRFINDYSYFRLPDLESCARVNNIPMQHSRKLREDEVFYFIELPSEEDAKKLVSRSVLIQGIYEVWGVASTPEECVQQCGEYCEKNSEHVGKILREDVSYRIVVENYGCRWKKKEKVDLLKRFTTIPWKGKVDLLNPQQEFYIFQDYDSPSIPGSHLHQDKKSSSNLLTSSSTNCESSSDGSIQNDNDLSKHKETLPPNDATNTNHGGNNSTSTNSSAQGPPTKKKKSSSSSPTSSNSTKDTSSQNPPTHQAVLKTIYFTRKIGEGGRHLITEYDLKKRKYIGTTSMNATLSFLSANMALASSKTLIYDPFVGTGSIIVSVAHYGSHVIGSDLDIRVVRGKNFRQKGNVESDANIQTNFDQYGLTRKAGLELLRVDMSQTQVWRSMCHKNHKIARPFLDAIVCDPPYGNREGPRKIGRHKPLDPNSTALERENYFPGTITYDVKEMYQDLLEFAAKSVVKHGRMVAWLFNFNEDYSEEVIPQHRCFKLLYNSLDPLNSKYHRRLLTYEKIDDYHELPDITSSSSISSEQRK</sequence>
<dbReference type="InterPro" id="IPR000241">
    <property type="entry name" value="RlmKL-like_Mtase"/>
</dbReference>
<comment type="caution">
    <text evidence="14">The sequence shown here is derived from an EMBL/GenBank/DDBJ whole genome shotgun (WGS) entry which is preliminary data.</text>
</comment>
<dbReference type="GO" id="GO:0043527">
    <property type="term" value="C:tRNA methyltransferase complex"/>
    <property type="evidence" value="ECO:0007669"/>
    <property type="project" value="UniProtKB-ARBA"/>
</dbReference>
<organism evidence="14 15">
    <name type="scientific">Naegleria fowleri</name>
    <name type="common">Brain eating amoeba</name>
    <dbReference type="NCBI Taxonomy" id="5763"/>
    <lineage>
        <taxon>Eukaryota</taxon>
        <taxon>Discoba</taxon>
        <taxon>Heterolobosea</taxon>
        <taxon>Tetramitia</taxon>
        <taxon>Eutetramitia</taxon>
        <taxon>Vahlkampfiidae</taxon>
        <taxon>Naegleria</taxon>
    </lineage>
</organism>
<dbReference type="Gene3D" id="3.40.50.150">
    <property type="entry name" value="Vaccinia Virus protein VP39"/>
    <property type="match status" value="1"/>
</dbReference>
<dbReference type="InterPro" id="IPR016691">
    <property type="entry name" value="TRMT11"/>
</dbReference>
<dbReference type="PROSITE" id="PS51627">
    <property type="entry name" value="SAM_MT_TRM11"/>
    <property type="match status" value="1"/>
</dbReference>
<evidence type="ECO:0000256" key="2">
    <source>
        <dbReference type="ARBA" id="ARBA00022490"/>
    </source>
</evidence>
<evidence type="ECO:0000256" key="7">
    <source>
        <dbReference type="ARBA" id="ARBA00022694"/>
    </source>
</evidence>
<evidence type="ECO:0000256" key="8">
    <source>
        <dbReference type="ARBA" id="ARBA00022884"/>
    </source>
</evidence>
<dbReference type="AlphaFoldDB" id="A0A6A5CE61"/>
<dbReference type="GeneID" id="68117869"/>
<feature type="domain" description="Ribosomal RNA large subunit methyltransferase K/L-like methyltransferase" evidence="12">
    <location>
        <begin position="283"/>
        <end position="417"/>
    </location>
</feature>
<accession>A0A6A5CE61</accession>
<keyword evidence="6 10" id="KW-0949">S-adenosyl-L-methionine</keyword>
<dbReference type="OrthoDB" id="333024at2759"/>
<comment type="similarity">
    <text evidence="10">Belongs to the class I-like SAM-binding methyltransferase superfamily. TRM11 methyltransferase family.</text>
</comment>
<dbReference type="EMBL" id="VFQX01000006">
    <property type="protein sequence ID" value="KAF0983589.1"/>
    <property type="molecule type" value="Genomic_DNA"/>
</dbReference>
<evidence type="ECO:0000313" key="14">
    <source>
        <dbReference type="EMBL" id="KAF0983589.1"/>
    </source>
</evidence>
<dbReference type="PROSITE" id="PS00092">
    <property type="entry name" value="N6_MTASE"/>
    <property type="match status" value="1"/>
</dbReference>
<keyword evidence="7 10" id="KW-0819">tRNA processing</keyword>
<evidence type="ECO:0000256" key="11">
    <source>
        <dbReference type="SAM" id="MobiDB-lite"/>
    </source>
</evidence>
<dbReference type="VEuPathDB" id="AmoebaDB:FDP41_010654"/>
<dbReference type="InterPro" id="IPR029063">
    <property type="entry name" value="SAM-dependent_MTases_sf"/>
</dbReference>
<dbReference type="VEuPathDB" id="AmoebaDB:NF0082200"/>
<dbReference type="PANTHER" id="PTHR13370:SF3">
    <property type="entry name" value="TRNA (GUANINE(10)-N2)-METHYLTRANSFERASE HOMOLOG"/>
    <property type="match status" value="1"/>
</dbReference>
<dbReference type="GO" id="GO:0005737">
    <property type="term" value="C:cytoplasm"/>
    <property type="evidence" value="ECO:0007669"/>
    <property type="project" value="UniProtKB-SubCell"/>
</dbReference>
<keyword evidence="8 10" id="KW-0694">RNA-binding</keyword>
<keyword evidence="15" id="KW-1185">Reference proteome</keyword>
<gene>
    <name evidence="14" type="ORF">FDP41_010654</name>
</gene>
<evidence type="ECO:0000259" key="12">
    <source>
        <dbReference type="Pfam" id="PF01170"/>
    </source>
</evidence>
<evidence type="ECO:0000256" key="4">
    <source>
        <dbReference type="ARBA" id="ARBA00022603"/>
    </source>
</evidence>
<proteinExistence type="inferred from homology"/>
<dbReference type="EC" id="2.1.1.214" evidence="9"/>
<evidence type="ECO:0000256" key="6">
    <source>
        <dbReference type="ARBA" id="ARBA00022691"/>
    </source>
</evidence>
<protein>
    <recommendedName>
        <fullName evidence="9">tRNA (guanine(10)-N(2))-methyltransferase</fullName>
        <ecNumber evidence="9">2.1.1.214</ecNumber>
    </recommendedName>
</protein>
<dbReference type="VEuPathDB" id="AmoebaDB:NfTy_013800"/>
<feature type="compositionally biased region" description="Low complexity" evidence="11">
    <location>
        <begin position="169"/>
        <end position="184"/>
    </location>
</feature>
<evidence type="ECO:0000256" key="5">
    <source>
        <dbReference type="ARBA" id="ARBA00022679"/>
    </source>
</evidence>
<keyword evidence="5 10" id="KW-0808">Transferase</keyword>
<evidence type="ECO:0000256" key="3">
    <source>
        <dbReference type="ARBA" id="ARBA00022555"/>
    </source>
</evidence>
<evidence type="ECO:0000256" key="9">
    <source>
        <dbReference type="ARBA" id="ARBA00066937"/>
    </source>
</evidence>
<keyword evidence="4 10" id="KW-0489">Methyltransferase</keyword>
<dbReference type="InterPro" id="IPR059073">
    <property type="entry name" value="TRMT11_N"/>
</dbReference>
<feature type="region of interest" description="Disordered" evidence="11">
    <location>
        <begin position="159"/>
        <end position="257"/>
    </location>
</feature>
<dbReference type="PANTHER" id="PTHR13370">
    <property type="entry name" value="RNA METHYLASE-RELATED"/>
    <property type="match status" value="1"/>
</dbReference>
<feature type="compositionally biased region" description="Low complexity" evidence="11">
    <location>
        <begin position="207"/>
        <end position="222"/>
    </location>
</feature>
<reference evidence="14 15" key="1">
    <citation type="journal article" date="2019" name="Sci. Rep.">
        <title>Nanopore sequencing improves the draft genome of the human pathogenic amoeba Naegleria fowleri.</title>
        <authorList>
            <person name="Liechti N."/>
            <person name="Schurch N."/>
            <person name="Bruggmann R."/>
            <person name="Wittwer M."/>
        </authorList>
    </citation>
    <scope>NUCLEOTIDE SEQUENCE [LARGE SCALE GENOMIC DNA]</scope>
    <source>
        <strain evidence="14 15">ATCC 30894</strain>
    </source>
</reference>
<feature type="domain" description="tRNA (guanine(10)-N(2))-methyltransferase TRMT11 N-terminal" evidence="13">
    <location>
        <begin position="3"/>
        <end position="156"/>
    </location>
</feature>
<dbReference type="SUPFAM" id="SSF53335">
    <property type="entry name" value="S-adenosyl-L-methionine-dependent methyltransferases"/>
    <property type="match status" value="1"/>
</dbReference>
<dbReference type="InterPro" id="IPR002052">
    <property type="entry name" value="DNA_methylase_N6_adenine_CS"/>
</dbReference>
<dbReference type="RefSeq" id="XP_044568302.1">
    <property type="nucleotide sequence ID" value="XM_044700976.1"/>
</dbReference>
<evidence type="ECO:0000313" key="15">
    <source>
        <dbReference type="Proteomes" id="UP000444721"/>
    </source>
</evidence>
<dbReference type="GO" id="GO:0032259">
    <property type="term" value="P:methylation"/>
    <property type="evidence" value="ECO:0007669"/>
    <property type="project" value="UniProtKB-UniRule"/>
</dbReference>
<feature type="compositionally biased region" description="Low complexity" evidence="11">
    <location>
        <begin position="234"/>
        <end position="249"/>
    </location>
</feature>
<dbReference type="GO" id="GO:0008033">
    <property type="term" value="P:tRNA processing"/>
    <property type="evidence" value="ECO:0007669"/>
    <property type="project" value="UniProtKB-UniRule"/>
</dbReference>
<dbReference type="PIRSF" id="PIRSF017259">
    <property type="entry name" value="tRNA_mtfrase_TRM11"/>
    <property type="match status" value="1"/>
</dbReference>
<name>A0A6A5CE61_NAEFO</name>
<dbReference type="OMA" id="CWSHERS"/>
<dbReference type="GO" id="GO:0000049">
    <property type="term" value="F:tRNA binding"/>
    <property type="evidence" value="ECO:0007669"/>
    <property type="project" value="UniProtKB-UniRule"/>
</dbReference>